<feature type="region of interest" description="Disordered" evidence="3">
    <location>
        <begin position="1"/>
        <end position="24"/>
    </location>
</feature>
<protein>
    <recommendedName>
        <fullName evidence="6">U6 small nuclear RNA (adenine-(43)-N(6))-methyltransferase</fullName>
    </recommendedName>
</protein>
<dbReference type="EMBL" id="JARVKF010000415">
    <property type="protein sequence ID" value="KAK9415521.1"/>
    <property type="molecule type" value="Genomic_DNA"/>
</dbReference>
<dbReference type="InterPro" id="IPR029063">
    <property type="entry name" value="SAM-dependent_MTases_sf"/>
</dbReference>
<dbReference type="PANTHER" id="PTHR13393">
    <property type="entry name" value="SAM-DEPENDENT METHYLTRANSFERASE"/>
    <property type="match status" value="1"/>
</dbReference>
<name>A0ABR2UM59_9PEZI</name>
<accession>A0ABR2UM59</accession>
<evidence type="ECO:0000256" key="2">
    <source>
        <dbReference type="ARBA" id="ARBA00022679"/>
    </source>
</evidence>
<evidence type="ECO:0000313" key="5">
    <source>
        <dbReference type="Proteomes" id="UP001408356"/>
    </source>
</evidence>
<proteinExistence type="predicted"/>
<dbReference type="Pfam" id="PF05971">
    <property type="entry name" value="Methyltransf_10"/>
    <property type="match status" value="1"/>
</dbReference>
<evidence type="ECO:0000313" key="4">
    <source>
        <dbReference type="EMBL" id="KAK9415521.1"/>
    </source>
</evidence>
<keyword evidence="2" id="KW-0808">Transferase</keyword>
<dbReference type="Proteomes" id="UP001408356">
    <property type="component" value="Unassembled WGS sequence"/>
</dbReference>
<dbReference type="CDD" id="cd02440">
    <property type="entry name" value="AdoMet_MTases"/>
    <property type="match status" value="1"/>
</dbReference>
<evidence type="ECO:0008006" key="6">
    <source>
        <dbReference type="Google" id="ProtNLM"/>
    </source>
</evidence>
<comment type="caution">
    <text evidence="4">The sequence shown here is derived from an EMBL/GenBank/DDBJ whole genome shotgun (WGS) entry which is preliminary data.</text>
</comment>
<sequence length="525" mass="58652">MTDFDDVPASLRGTKRKQPGDEVKLTFSQRLAASRKIPKHAAPGSDATSDVADDRSSLKFFNSSDNEGLPEDTAYLHKDEQFRNLYASEINFAALADQDDEFRACLKETGNLDFSDPLSVGKLTKSLLRVDFGLRIEVPGDRLCPPVPNRHNYILWIKELLDSSSSSYTETYEPRRKVTGVDIGTGASAIYPLLGCVQRPAWSFIATEIDDKSLAYAQKNIAVNDLLSRVQVVKRSAEERLIPLEDGDVREVDFIMTNPPFYTSESELLELANKKARPPNSVCTGAPNEMVCEGGELGFFRRILTESLVLRSRVQWYTTMLGKQSSLEIVIQALKENNIENYAITEFVQGSRTRRWAVGWSFVSRRPNNKACRGFEPAAGKKLLPHLTDMTVASKDVKRGGAPQLENVFWTQLEDVTDGLDLVSWSLDEDRLRVVGFADQNVWGRAYRRSKTKQPRAMKISAQRDTPKSVSECPFGFSIAIRTVADPQAGKDNVVVIARWLQGTDHALFESFAGMLRNALLNVVS</sequence>
<organism evidence="4 5">
    <name type="scientific">Seiridium unicorne</name>
    <dbReference type="NCBI Taxonomy" id="138068"/>
    <lineage>
        <taxon>Eukaryota</taxon>
        <taxon>Fungi</taxon>
        <taxon>Dikarya</taxon>
        <taxon>Ascomycota</taxon>
        <taxon>Pezizomycotina</taxon>
        <taxon>Sordariomycetes</taxon>
        <taxon>Xylariomycetidae</taxon>
        <taxon>Amphisphaeriales</taxon>
        <taxon>Sporocadaceae</taxon>
        <taxon>Seiridium</taxon>
    </lineage>
</organism>
<dbReference type="Gene3D" id="3.40.50.150">
    <property type="entry name" value="Vaccinia Virus protein VP39"/>
    <property type="match status" value="1"/>
</dbReference>
<dbReference type="InterPro" id="IPR010286">
    <property type="entry name" value="METTL16/RlmF"/>
</dbReference>
<reference evidence="4 5" key="1">
    <citation type="journal article" date="2024" name="J. Plant Pathol.">
        <title>Sequence and assembly of the genome of Seiridium unicorne, isolate CBS 538.82, causal agent of cypress canker disease.</title>
        <authorList>
            <person name="Scali E."/>
            <person name="Rocca G.D."/>
            <person name="Danti R."/>
            <person name="Garbelotto M."/>
            <person name="Barberini S."/>
            <person name="Baroncelli R."/>
            <person name="Emiliani G."/>
        </authorList>
    </citation>
    <scope>NUCLEOTIDE SEQUENCE [LARGE SCALE GENOMIC DNA]</scope>
    <source>
        <strain evidence="4 5">BM-138-508</strain>
    </source>
</reference>
<gene>
    <name evidence="4" type="ORF">SUNI508_10361</name>
</gene>
<keyword evidence="1" id="KW-0489">Methyltransferase</keyword>
<dbReference type="PANTHER" id="PTHR13393:SF0">
    <property type="entry name" value="RNA N6-ADENOSINE-METHYLTRANSFERASE METTL16"/>
    <property type="match status" value="1"/>
</dbReference>
<evidence type="ECO:0000256" key="1">
    <source>
        <dbReference type="ARBA" id="ARBA00022603"/>
    </source>
</evidence>
<dbReference type="SUPFAM" id="SSF53335">
    <property type="entry name" value="S-adenosyl-L-methionine-dependent methyltransferases"/>
    <property type="match status" value="1"/>
</dbReference>
<evidence type="ECO:0000256" key="3">
    <source>
        <dbReference type="SAM" id="MobiDB-lite"/>
    </source>
</evidence>
<keyword evidence="5" id="KW-1185">Reference proteome</keyword>